<dbReference type="UniPathway" id="UPA00378"/>
<evidence type="ECO:0000256" key="2">
    <source>
        <dbReference type="RuleBase" id="RU367136"/>
    </source>
</evidence>
<dbReference type="InParanoid" id="A0A6J2YIQ6"/>
<evidence type="ECO:0000256" key="1">
    <source>
        <dbReference type="ARBA" id="ARBA00022676"/>
    </source>
</evidence>
<comment type="catalytic activity">
    <reaction evidence="2">
        <text>a beta-D-Man-(1-&gt;4)-beta-D-GlcNAc-(1-&gt;4)-alpha-D-GlcNAc-diphospho-di-trans,poly-cis-dolichol + GDP-alpha-D-mannose = an alpha-D-Man-(1-&gt;3)-beta-D-Man-(1-&gt;4)-beta-D-GlcNAc-(1-&gt;4)-alpha-D-GlcNAc-diphospho-di-trans,poly-cis-dolichol + GDP + H(+)</text>
        <dbReference type="Rhea" id="RHEA:29515"/>
        <dbReference type="Rhea" id="RHEA-COMP:19511"/>
        <dbReference type="Rhea" id="RHEA-COMP:19513"/>
        <dbReference type="ChEBI" id="CHEBI:15378"/>
        <dbReference type="ChEBI" id="CHEBI:57527"/>
        <dbReference type="ChEBI" id="CHEBI:58189"/>
        <dbReference type="ChEBI" id="CHEBI:58472"/>
        <dbReference type="ChEBI" id="CHEBI:132510"/>
        <dbReference type="EC" id="2.4.1.132"/>
    </reaction>
    <physiologicalReaction direction="left-to-right" evidence="2">
        <dbReference type="Rhea" id="RHEA:29516"/>
    </physiologicalReaction>
</comment>
<comment type="subcellular location">
    <subcellularLocation>
        <location evidence="2">Endoplasmic reticulum membrane</location>
        <topology evidence="2">Single-pass membrane protein</topology>
    </subcellularLocation>
</comment>
<dbReference type="GeneID" id="115887699"/>
<keyword evidence="1 2" id="KW-0328">Glycosyltransferase</keyword>
<dbReference type="KEGG" id="soy:115887699"/>
<proteinExistence type="inferred from homology"/>
<dbReference type="AlphaFoldDB" id="A0A6J2YIQ6"/>
<dbReference type="OrthoDB" id="448893at2759"/>
<dbReference type="GO" id="GO:0102704">
    <property type="term" value="F:GDP-Man:Man(2)GlcNAc(2)-PP-Dol alpha-1,6-mannosyltransferase activity"/>
    <property type="evidence" value="ECO:0007669"/>
    <property type="project" value="UniProtKB-UniRule"/>
</dbReference>
<comment type="pathway">
    <text evidence="2">Protein modification; protein glycosylation.</text>
</comment>
<dbReference type="InterPro" id="IPR001296">
    <property type="entry name" value="Glyco_trans_1"/>
</dbReference>
<dbReference type="GO" id="GO:0004378">
    <property type="term" value="F:GDP-Man:Man(1)GlcNAc(2)-PP-Dol alpha-1,3-mannosyltransferase activity"/>
    <property type="evidence" value="ECO:0007669"/>
    <property type="project" value="UniProtKB-UniRule"/>
</dbReference>
<dbReference type="InterPro" id="IPR027054">
    <property type="entry name" value="ALG2"/>
</dbReference>
<evidence type="ECO:0000313" key="4">
    <source>
        <dbReference type="Proteomes" id="UP000504635"/>
    </source>
</evidence>
<dbReference type="Gene3D" id="3.40.50.2000">
    <property type="entry name" value="Glycogen Phosphorylase B"/>
    <property type="match status" value="2"/>
</dbReference>
<reference evidence="5" key="1">
    <citation type="submission" date="2025-08" db="UniProtKB">
        <authorList>
            <consortium name="RefSeq"/>
        </authorList>
    </citation>
    <scope>IDENTIFICATION</scope>
    <source>
        <tissue evidence="5">Gonads</tissue>
    </source>
</reference>
<protein>
    <recommendedName>
        <fullName evidence="2">Alpha-1,3/1,6-mannosyltransferase ALG2</fullName>
        <ecNumber evidence="2">2.4.1.132</ecNumber>
        <ecNumber evidence="2">2.4.1.257</ecNumber>
    </recommendedName>
    <alternativeName>
        <fullName evidence="2">GDP-Man:Man(1)GlcNAc(2)-PP-Dol alpha-1,3-mannosyltransferase</fullName>
    </alternativeName>
</protein>
<comment type="function">
    <text evidence="2">Mannosylates Man(2)GlcNAc(2)-dolichol diphosphate and Man(1)GlcNAc(2)-dolichol diphosphate to form Man(3)GlcNAc(2)-dolichol diphosphate.</text>
</comment>
<dbReference type="PANTHER" id="PTHR45918:SF2">
    <property type="entry name" value="ALPHA-1,3_1,6-MANNOSYLTRANSFERASE ALG2"/>
    <property type="match status" value="1"/>
</dbReference>
<dbReference type="GO" id="GO:0005789">
    <property type="term" value="C:endoplasmic reticulum membrane"/>
    <property type="evidence" value="ECO:0007669"/>
    <property type="project" value="UniProtKB-SubCell"/>
</dbReference>
<dbReference type="EC" id="2.4.1.132" evidence="2"/>
<dbReference type="Pfam" id="PF00534">
    <property type="entry name" value="Glycos_transf_1"/>
    <property type="match status" value="1"/>
</dbReference>
<comment type="similarity">
    <text evidence="2">Belongs to the glycosyltransferase group 1 family.</text>
</comment>
<name>A0A6J2YIQ6_SITOR</name>
<feature type="domain" description="Glycosyl transferase family 1" evidence="3">
    <location>
        <begin position="226"/>
        <end position="395"/>
    </location>
</feature>
<evidence type="ECO:0000259" key="3">
    <source>
        <dbReference type="Pfam" id="PF00534"/>
    </source>
</evidence>
<keyword evidence="4" id="KW-1185">Reference proteome</keyword>
<comment type="catalytic activity">
    <reaction evidence="2">
        <text>an alpha-D-Man-(1-&gt;3)-beta-D-Man-(1-&gt;4)-beta-D-GlcNAc-(1-&gt;4)-alpha-D-GlcNAc-diphospho-di-trans,poly-cis-dolichol + GDP-alpha-D-mannose = an alpha-D-Man-(1-&gt;3)-[alpha-D-Man-(1-&gt;6)]-beta-D-Man-(1-&gt;4)-beta-D-GlcNAc-(1-&gt;4)-alpha-D-GlcNAc-diphospho-di-trans,poly-cis-dolichol + GDP + H(+)</text>
        <dbReference type="Rhea" id="RHEA:29519"/>
        <dbReference type="Rhea" id="RHEA-COMP:19513"/>
        <dbReference type="Rhea" id="RHEA-COMP:19515"/>
        <dbReference type="ChEBI" id="CHEBI:15378"/>
        <dbReference type="ChEBI" id="CHEBI:57527"/>
        <dbReference type="ChEBI" id="CHEBI:58189"/>
        <dbReference type="ChEBI" id="CHEBI:132510"/>
        <dbReference type="ChEBI" id="CHEBI:132511"/>
        <dbReference type="EC" id="2.4.1.257"/>
    </reaction>
    <physiologicalReaction direction="left-to-right" evidence="2">
        <dbReference type="Rhea" id="RHEA:29520"/>
    </physiologicalReaction>
</comment>
<dbReference type="SUPFAM" id="SSF53756">
    <property type="entry name" value="UDP-Glycosyltransferase/glycogen phosphorylase"/>
    <property type="match status" value="1"/>
</dbReference>
<gene>
    <name evidence="5" type="primary">LOC115887699</name>
</gene>
<dbReference type="RefSeq" id="XP_030763029.1">
    <property type="nucleotide sequence ID" value="XM_030907169.1"/>
</dbReference>
<organism evidence="4 5">
    <name type="scientific">Sitophilus oryzae</name>
    <name type="common">Rice weevil</name>
    <name type="synonym">Curculio oryzae</name>
    <dbReference type="NCBI Taxonomy" id="7048"/>
    <lineage>
        <taxon>Eukaryota</taxon>
        <taxon>Metazoa</taxon>
        <taxon>Ecdysozoa</taxon>
        <taxon>Arthropoda</taxon>
        <taxon>Hexapoda</taxon>
        <taxon>Insecta</taxon>
        <taxon>Pterygota</taxon>
        <taxon>Neoptera</taxon>
        <taxon>Endopterygota</taxon>
        <taxon>Coleoptera</taxon>
        <taxon>Polyphaga</taxon>
        <taxon>Cucujiformia</taxon>
        <taxon>Curculionidae</taxon>
        <taxon>Dryophthorinae</taxon>
        <taxon>Sitophilus</taxon>
    </lineage>
</organism>
<keyword evidence="2" id="KW-0808">Transferase</keyword>
<dbReference type="Proteomes" id="UP000504635">
    <property type="component" value="Unplaced"/>
</dbReference>
<accession>A0A6J2YIQ6</accession>
<dbReference type="EC" id="2.4.1.257" evidence="2"/>
<evidence type="ECO:0000313" key="5">
    <source>
        <dbReference type="RefSeq" id="XP_030763029.1"/>
    </source>
</evidence>
<dbReference type="PANTHER" id="PTHR45918">
    <property type="entry name" value="ALPHA-1,3/1,6-MANNOSYLTRANSFERASE ALG2"/>
    <property type="match status" value="1"/>
</dbReference>
<sequence length="429" mass="49730">MDAPSPDMVELQRRPTPHHRDHVLILHEKLAKRKSDRYILNLALAYHRLGYKVTMFTTQYNKGESIEDLEYSNKVDVKYSAWWIPRSFLGLFRGFMSILKSAWMAFRIVFNPPKVKPSLILLDINLVALFLLHFFSHYKLFYVQLMESIRENPELCEHTKYFPTLFEAKWIKLADIILVETDGFAEIFKQSFPALNQDPIVLYPSIDIGLWKEPAIKIQRIIPDLLDNTTIFLTVGKFRRSTNFKLALDAFELLLQLIDDRDMTRRFQLVIAGNCKTLDEKLYYNQLVSMTKERMCASQVTILKQLPVVHEKTLIMESAVMIHPSKSDVYADFILKAMSLGKPTVAVNKSIASKLLQNRITGILTEGDPNTLAQVLRKLMQSSHLQTFMGEIARDTFQKNYSFNSFCERLRTLSVKSSTDIVQEFNKKT</sequence>